<dbReference type="InterPro" id="IPR046670">
    <property type="entry name" value="DUF6540"/>
</dbReference>
<accession>A0A9W9QU56</accession>
<reference evidence="1" key="1">
    <citation type="submission" date="2022-12" db="EMBL/GenBank/DDBJ databases">
        <authorList>
            <person name="Petersen C."/>
        </authorList>
    </citation>
    <scope>NUCLEOTIDE SEQUENCE</scope>
    <source>
        <strain evidence="1">IBT 35673</strain>
    </source>
</reference>
<dbReference type="AlphaFoldDB" id="A0A9W9QU56"/>
<dbReference type="Proteomes" id="UP001147695">
    <property type="component" value="Unassembled WGS sequence"/>
</dbReference>
<evidence type="ECO:0000313" key="2">
    <source>
        <dbReference type="Proteomes" id="UP001147695"/>
    </source>
</evidence>
<dbReference type="EMBL" id="JAPZBQ010000002">
    <property type="protein sequence ID" value="KAJ5345785.1"/>
    <property type="molecule type" value="Genomic_DNA"/>
</dbReference>
<sequence>MSSNPSDISFSVYKVEYVGTPNHQAIYVETNPTASQTRGGNLYHVSGNLLHGMKYEIKTSYNPECSKIYIPRLTRKIGIIAQADLPRFVAECCEEVRPPPAQLSPDKKRLGLSHAFYRCGQWLEDVVDLAFAKGIFKNPQTVRRRAQREMCLKL</sequence>
<name>A0A9W9QU56_PENBR</name>
<protein>
    <submittedName>
        <fullName evidence="1">Uncharacterized protein</fullName>
    </submittedName>
</protein>
<gene>
    <name evidence="1" type="ORF">N7452_003789</name>
</gene>
<reference evidence="1" key="2">
    <citation type="journal article" date="2023" name="IMA Fungus">
        <title>Comparative genomic study of the Penicillium genus elucidates a diverse pangenome and 15 lateral gene transfer events.</title>
        <authorList>
            <person name="Petersen C."/>
            <person name="Sorensen T."/>
            <person name="Nielsen M.R."/>
            <person name="Sondergaard T.E."/>
            <person name="Sorensen J.L."/>
            <person name="Fitzpatrick D.A."/>
            <person name="Frisvad J.C."/>
            <person name="Nielsen K.L."/>
        </authorList>
    </citation>
    <scope>NUCLEOTIDE SEQUENCE</scope>
    <source>
        <strain evidence="1">IBT 35673</strain>
    </source>
</reference>
<comment type="caution">
    <text evidence="1">The sequence shown here is derived from an EMBL/GenBank/DDBJ whole genome shotgun (WGS) entry which is preliminary data.</text>
</comment>
<evidence type="ECO:0000313" key="1">
    <source>
        <dbReference type="EMBL" id="KAJ5345785.1"/>
    </source>
</evidence>
<proteinExistence type="predicted"/>
<organism evidence="1 2">
    <name type="scientific">Penicillium brevicompactum</name>
    <dbReference type="NCBI Taxonomy" id="5074"/>
    <lineage>
        <taxon>Eukaryota</taxon>
        <taxon>Fungi</taxon>
        <taxon>Dikarya</taxon>
        <taxon>Ascomycota</taxon>
        <taxon>Pezizomycotina</taxon>
        <taxon>Eurotiomycetes</taxon>
        <taxon>Eurotiomycetidae</taxon>
        <taxon>Eurotiales</taxon>
        <taxon>Aspergillaceae</taxon>
        <taxon>Penicillium</taxon>
    </lineage>
</organism>
<dbReference type="Pfam" id="PF20174">
    <property type="entry name" value="DUF6540"/>
    <property type="match status" value="1"/>
</dbReference>